<evidence type="ECO:0000256" key="8">
    <source>
        <dbReference type="ARBA" id="ARBA00023136"/>
    </source>
</evidence>
<dbReference type="OrthoDB" id="341671at2"/>
<feature type="transmembrane region" description="Helical" evidence="9">
    <location>
        <begin position="239"/>
        <end position="261"/>
    </location>
</feature>
<evidence type="ECO:0000256" key="2">
    <source>
        <dbReference type="ARBA" id="ARBA00022448"/>
    </source>
</evidence>
<dbReference type="eggNOG" id="COG1132">
    <property type="taxonomic scope" value="Bacteria"/>
</dbReference>
<evidence type="ECO:0000256" key="4">
    <source>
        <dbReference type="ARBA" id="ARBA00022692"/>
    </source>
</evidence>
<evidence type="ECO:0000259" key="11">
    <source>
        <dbReference type="PROSITE" id="PS50929"/>
    </source>
</evidence>
<dbReference type="InterPro" id="IPR017871">
    <property type="entry name" value="ABC_transporter-like_CS"/>
</dbReference>
<dbReference type="Gene3D" id="3.40.50.300">
    <property type="entry name" value="P-loop containing nucleotide triphosphate hydrolases"/>
    <property type="match status" value="1"/>
</dbReference>
<accession>F5YR69</accession>
<evidence type="ECO:0000256" key="7">
    <source>
        <dbReference type="ARBA" id="ARBA00022989"/>
    </source>
</evidence>
<keyword evidence="13" id="KW-1185">Reference proteome</keyword>
<dbReference type="HOGENOM" id="CLU_000604_84_3_12"/>
<evidence type="ECO:0000256" key="9">
    <source>
        <dbReference type="SAM" id="Phobius"/>
    </source>
</evidence>
<comment type="subcellular location">
    <subcellularLocation>
        <location evidence="1">Cell membrane</location>
        <topology evidence="1">Multi-pass membrane protein</topology>
    </subcellularLocation>
</comment>
<keyword evidence="6" id="KW-0067">ATP-binding</keyword>
<keyword evidence="3" id="KW-1003">Cell membrane</keyword>
<reference evidence="13" key="1">
    <citation type="submission" date="2009-12" db="EMBL/GenBank/DDBJ databases">
        <title>Complete sequence of Treponema primitia strain ZAS-2.</title>
        <authorList>
            <person name="Tetu S.G."/>
            <person name="Matson E."/>
            <person name="Ren Q."/>
            <person name="Seshadri R."/>
            <person name="Elbourne L."/>
            <person name="Hassan K.A."/>
            <person name="Durkin A."/>
            <person name="Radune D."/>
            <person name="Mohamoud Y."/>
            <person name="Shay R."/>
            <person name="Jin S."/>
            <person name="Zhang X."/>
            <person name="Lucey K."/>
            <person name="Ballor N.R."/>
            <person name="Ottesen E."/>
            <person name="Rosenthal R."/>
            <person name="Allen A."/>
            <person name="Leadbetter J.R."/>
            <person name="Paulsen I.T."/>
        </authorList>
    </citation>
    <scope>NUCLEOTIDE SEQUENCE [LARGE SCALE GENOMIC DNA]</scope>
    <source>
        <strain evidence="13">ATCC BAA-887 / DSM 12427 / ZAS-2</strain>
    </source>
</reference>
<dbReference type="InterPro" id="IPR039421">
    <property type="entry name" value="Type_1_exporter"/>
</dbReference>
<feature type="domain" description="ABC transporter" evidence="10">
    <location>
        <begin position="335"/>
        <end position="570"/>
    </location>
</feature>
<dbReference type="RefSeq" id="WP_015707560.1">
    <property type="nucleotide sequence ID" value="NC_015578.1"/>
</dbReference>
<dbReference type="SUPFAM" id="SSF52540">
    <property type="entry name" value="P-loop containing nucleoside triphosphate hydrolases"/>
    <property type="match status" value="1"/>
</dbReference>
<evidence type="ECO:0000313" key="13">
    <source>
        <dbReference type="Proteomes" id="UP000009223"/>
    </source>
</evidence>
<organism evidence="12 13">
    <name type="scientific">Treponema primitia (strain ATCC BAA-887 / DSM 12427 / ZAS-2)</name>
    <dbReference type="NCBI Taxonomy" id="545694"/>
    <lineage>
        <taxon>Bacteria</taxon>
        <taxon>Pseudomonadati</taxon>
        <taxon>Spirochaetota</taxon>
        <taxon>Spirochaetia</taxon>
        <taxon>Spirochaetales</taxon>
        <taxon>Treponemataceae</taxon>
        <taxon>Treponema</taxon>
    </lineage>
</organism>
<feature type="domain" description="ABC transmembrane type-1" evidence="11">
    <location>
        <begin position="19"/>
        <end position="302"/>
    </location>
</feature>
<sequence length="580" mass="64686">MLKDLLTGFIKRHALSYTAGILILFGCASIAMRIPGMLGGITDALVSQFLSRQEILRRVLLVMSLALIVFSLKFVWRWFLIGNSRAVEVYLRGALFRHLQTLPLGFYSEHKTGDLVAHAINDVQAIRMAFGPGFIQSLDGITTGILSVFFMSRLINPRLAILAVLPVPFAILLMFILAPMIRQRFRNVQEAYAAIADRIQESISGIRIIKSFAQEKDEVKRFIGLSGERVSAQIRLTKISALLTPGIQICFGFSFLLFIIYGSRLIQAGQISVGDFIAFNLYLLALMAPVTTVGRIIDLIQKGNASYSRLEDLFNISDNRLHRIKQDAFQLLGAIEFRHVSFRYPGAVGPTLEDISFKIKSGETFGIAGATGSGKTTIANLILRLYDPDSGEILIDGENIQDIPVDVLRESIGYVPQDNFLFSTTIKNNIEFFSQSYKMEEIEEAARLSEIYDNIISFPDGFDTLVGERGVTLSGGQKQRVSIARALIKDPAILILDDSLSAVDSKTEQDILKNIRRLLEKRSGILISHRLSTIEKADHIILLDRGRIIEQGSHRDLIRNKGTYTFLWEVQSGNGGNKHE</sequence>
<dbReference type="CDD" id="cd18541">
    <property type="entry name" value="ABC_6TM_TmrB_like"/>
    <property type="match status" value="1"/>
</dbReference>
<dbReference type="Gene3D" id="1.20.1560.10">
    <property type="entry name" value="ABC transporter type 1, transmembrane domain"/>
    <property type="match status" value="1"/>
</dbReference>
<evidence type="ECO:0000256" key="1">
    <source>
        <dbReference type="ARBA" id="ARBA00004651"/>
    </source>
</evidence>
<reference evidence="12 13" key="2">
    <citation type="journal article" date="2011" name="ISME J.">
        <title>RNA-seq reveals cooperative metabolic interactions between two termite-gut spirochete species in co-culture.</title>
        <authorList>
            <person name="Rosenthal A.Z."/>
            <person name="Matson E.G."/>
            <person name="Eldar A."/>
            <person name="Leadbetter J.R."/>
        </authorList>
    </citation>
    <scope>NUCLEOTIDE SEQUENCE [LARGE SCALE GENOMIC DNA]</scope>
    <source>
        <strain evidence="13">ATCC BAA-887 / DSM 12427 / ZAS-2</strain>
    </source>
</reference>
<proteinExistence type="predicted"/>
<evidence type="ECO:0000256" key="3">
    <source>
        <dbReference type="ARBA" id="ARBA00022475"/>
    </source>
</evidence>
<feature type="transmembrane region" description="Helical" evidence="9">
    <location>
        <begin position="281"/>
        <end position="300"/>
    </location>
</feature>
<keyword evidence="7 9" id="KW-1133">Transmembrane helix</keyword>
<dbReference type="InterPro" id="IPR011527">
    <property type="entry name" value="ABC1_TM_dom"/>
</dbReference>
<dbReference type="PANTHER" id="PTHR43394:SF1">
    <property type="entry name" value="ATP-BINDING CASSETTE SUB-FAMILY B MEMBER 10, MITOCHONDRIAL"/>
    <property type="match status" value="1"/>
</dbReference>
<name>F5YR69_TREPZ</name>
<evidence type="ECO:0000313" key="12">
    <source>
        <dbReference type="EMBL" id="AEF86885.1"/>
    </source>
</evidence>
<dbReference type="AlphaFoldDB" id="F5YR69"/>
<gene>
    <name evidence="12" type="ordered locus">TREPR_2666</name>
</gene>
<evidence type="ECO:0000259" key="10">
    <source>
        <dbReference type="PROSITE" id="PS50893"/>
    </source>
</evidence>
<dbReference type="Pfam" id="PF00664">
    <property type="entry name" value="ABC_membrane"/>
    <property type="match status" value="1"/>
</dbReference>
<dbReference type="Proteomes" id="UP000009223">
    <property type="component" value="Chromosome"/>
</dbReference>
<dbReference type="GO" id="GO:0005886">
    <property type="term" value="C:plasma membrane"/>
    <property type="evidence" value="ECO:0007669"/>
    <property type="project" value="UniProtKB-SubCell"/>
</dbReference>
<dbReference type="KEGG" id="tpi:TREPR_2666"/>
<dbReference type="InterPro" id="IPR003593">
    <property type="entry name" value="AAA+_ATPase"/>
</dbReference>
<dbReference type="Pfam" id="PF00005">
    <property type="entry name" value="ABC_tran"/>
    <property type="match status" value="1"/>
</dbReference>
<dbReference type="GO" id="GO:0016887">
    <property type="term" value="F:ATP hydrolysis activity"/>
    <property type="evidence" value="ECO:0007669"/>
    <property type="project" value="InterPro"/>
</dbReference>
<dbReference type="EMBL" id="CP001843">
    <property type="protein sequence ID" value="AEF86885.1"/>
    <property type="molecule type" value="Genomic_DNA"/>
</dbReference>
<dbReference type="FunFam" id="3.40.50.300:FF:000221">
    <property type="entry name" value="Multidrug ABC transporter ATP-binding protein"/>
    <property type="match status" value="1"/>
</dbReference>
<evidence type="ECO:0000256" key="6">
    <source>
        <dbReference type="ARBA" id="ARBA00022840"/>
    </source>
</evidence>
<dbReference type="PROSITE" id="PS50893">
    <property type="entry name" value="ABC_TRANSPORTER_2"/>
    <property type="match status" value="1"/>
</dbReference>
<dbReference type="PROSITE" id="PS00211">
    <property type="entry name" value="ABC_TRANSPORTER_1"/>
    <property type="match status" value="1"/>
</dbReference>
<dbReference type="GO" id="GO:0005524">
    <property type="term" value="F:ATP binding"/>
    <property type="evidence" value="ECO:0007669"/>
    <property type="project" value="UniProtKB-KW"/>
</dbReference>
<feature type="transmembrane region" description="Helical" evidence="9">
    <location>
        <begin position="159"/>
        <end position="178"/>
    </location>
</feature>
<keyword evidence="5" id="KW-0547">Nucleotide-binding</keyword>
<dbReference type="SUPFAM" id="SSF90123">
    <property type="entry name" value="ABC transporter transmembrane region"/>
    <property type="match status" value="1"/>
</dbReference>
<keyword evidence="8 9" id="KW-0472">Membrane</keyword>
<feature type="transmembrane region" description="Helical" evidence="9">
    <location>
        <begin position="14"/>
        <end position="34"/>
    </location>
</feature>
<dbReference type="SMART" id="SM00382">
    <property type="entry name" value="AAA"/>
    <property type="match status" value="1"/>
</dbReference>
<dbReference type="InterPro" id="IPR036640">
    <property type="entry name" value="ABC1_TM_sf"/>
</dbReference>
<dbReference type="InterPro" id="IPR027417">
    <property type="entry name" value="P-loop_NTPase"/>
</dbReference>
<dbReference type="STRING" id="545694.TREPR_2666"/>
<keyword evidence="4 9" id="KW-0812">Transmembrane</keyword>
<keyword evidence="2" id="KW-0813">Transport</keyword>
<feature type="transmembrane region" description="Helical" evidence="9">
    <location>
        <begin position="55"/>
        <end position="76"/>
    </location>
</feature>
<dbReference type="PROSITE" id="PS51257">
    <property type="entry name" value="PROKAR_LIPOPROTEIN"/>
    <property type="match status" value="1"/>
</dbReference>
<protein>
    <submittedName>
        <fullName evidence="12">MDR-type ABC transporter</fullName>
    </submittedName>
</protein>
<dbReference type="InterPro" id="IPR003439">
    <property type="entry name" value="ABC_transporter-like_ATP-bd"/>
</dbReference>
<dbReference type="PANTHER" id="PTHR43394">
    <property type="entry name" value="ATP-DEPENDENT PERMEASE MDL1, MITOCHONDRIAL"/>
    <property type="match status" value="1"/>
</dbReference>
<evidence type="ECO:0000256" key="5">
    <source>
        <dbReference type="ARBA" id="ARBA00022741"/>
    </source>
</evidence>
<dbReference type="GO" id="GO:0015421">
    <property type="term" value="F:ABC-type oligopeptide transporter activity"/>
    <property type="evidence" value="ECO:0007669"/>
    <property type="project" value="TreeGrafter"/>
</dbReference>
<dbReference type="PROSITE" id="PS50929">
    <property type="entry name" value="ABC_TM1F"/>
    <property type="match status" value="1"/>
</dbReference>